<keyword evidence="8 10" id="KW-0472">Membrane</keyword>
<keyword evidence="14" id="KW-1185">Reference proteome</keyword>
<evidence type="ECO:0000313" key="11">
    <source>
        <dbReference type="EMBL" id="NWJ48103.1"/>
    </source>
</evidence>
<evidence type="ECO:0000313" key="13">
    <source>
        <dbReference type="Proteomes" id="UP000521676"/>
    </source>
</evidence>
<keyword evidence="3 9" id="KW-0349">Heme</keyword>
<evidence type="ECO:0000256" key="9">
    <source>
        <dbReference type="PIRSR" id="PIRSR000178-1"/>
    </source>
</evidence>
<comment type="similarity">
    <text evidence="2">Belongs to the cytochrome b560 family.</text>
</comment>
<dbReference type="Proteomes" id="UP001431572">
    <property type="component" value="Chromosome 2"/>
</dbReference>
<keyword evidence="5 9" id="KW-0479">Metal-binding</keyword>
<dbReference type="AlphaFoldDB" id="A0A8T7M7W8"/>
<dbReference type="CDD" id="cd03501">
    <property type="entry name" value="SQR_TypeA_SdhC_like"/>
    <property type="match status" value="1"/>
</dbReference>
<feature type="transmembrane region" description="Helical" evidence="10">
    <location>
        <begin position="12"/>
        <end position="36"/>
    </location>
</feature>
<dbReference type="EMBL" id="JACATZ010000003">
    <property type="protein sequence ID" value="NWJ48103.1"/>
    <property type="molecule type" value="Genomic_DNA"/>
</dbReference>
<evidence type="ECO:0000256" key="7">
    <source>
        <dbReference type="ARBA" id="ARBA00023004"/>
    </source>
</evidence>
<evidence type="ECO:0000256" key="4">
    <source>
        <dbReference type="ARBA" id="ARBA00022692"/>
    </source>
</evidence>
<dbReference type="InterPro" id="IPR000701">
    <property type="entry name" value="SuccDH_FuR_B_TM-su"/>
</dbReference>
<gene>
    <name evidence="11" type="primary">sdhC</name>
    <name evidence="11" type="ORF">HXX08_19785</name>
    <name evidence="12" type="ORF">OZ401_003639</name>
</gene>
<organism evidence="11 13">
    <name type="scientific">Candidatus Chlorohelix allophototropha</name>
    <dbReference type="NCBI Taxonomy" id="3003348"/>
    <lineage>
        <taxon>Bacteria</taxon>
        <taxon>Bacillati</taxon>
        <taxon>Chloroflexota</taxon>
        <taxon>Chloroflexia</taxon>
        <taxon>Candidatus Chloroheliales</taxon>
        <taxon>Candidatus Chloroheliaceae</taxon>
        <taxon>Candidatus Chlorohelix</taxon>
    </lineage>
</organism>
<accession>A0A8T7M7W8</accession>
<dbReference type="Proteomes" id="UP000521676">
    <property type="component" value="Unassembled WGS sequence"/>
</dbReference>
<evidence type="ECO:0000256" key="6">
    <source>
        <dbReference type="ARBA" id="ARBA00022989"/>
    </source>
</evidence>
<dbReference type="PANTHER" id="PTHR41910:SF1">
    <property type="entry name" value="SUCCINATE DEHYDROGENASE HYDROPHOBIC MEMBRANE ANCHOR SUBUNIT"/>
    <property type="match status" value="1"/>
</dbReference>
<evidence type="ECO:0000256" key="8">
    <source>
        <dbReference type="ARBA" id="ARBA00023136"/>
    </source>
</evidence>
<dbReference type="RefSeq" id="WP_341469948.1">
    <property type="nucleotide sequence ID" value="NZ_CP128400.1"/>
</dbReference>
<feature type="transmembrane region" description="Helical" evidence="10">
    <location>
        <begin position="56"/>
        <end position="79"/>
    </location>
</feature>
<dbReference type="SUPFAM" id="SSF81343">
    <property type="entry name" value="Fumarate reductase respiratory complex transmembrane subunits"/>
    <property type="match status" value="1"/>
</dbReference>
<dbReference type="NCBIfam" id="TIGR02970">
    <property type="entry name" value="succ_dehyd_cytB"/>
    <property type="match status" value="1"/>
</dbReference>
<dbReference type="GO" id="GO:0016020">
    <property type="term" value="C:membrane"/>
    <property type="evidence" value="ECO:0007669"/>
    <property type="project" value="UniProtKB-SubCell"/>
</dbReference>
<dbReference type="PIRSF" id="PIRSF000178">
    <property type="entry name" value="SDH_cyt_b560"/>
    <property type="match status" value="1"/>
</dbReference>
<dbReference type="InterPro" id="IPR034804">
    <property type="entry name" value="SQR/QFR_C/D"/>
</dbReference>
<keyword evidence="7 9" id="KW-0408">Iron</keyword>
<reference evidence="12" key="2">
    <citation type="journal article" date="2024" name="Nature">
        <title>Anoxygenic phototroph of the Chloroflexota uses a type I reaction centre.</title>
        <authorList>
            <person name="Tsuji J.M."/>
            <person name="Shaw N.A."/>
            <person name="Nagashima S."/>
            <person name="Venkiteswaran J.J."/>
            <person name="Schiff S.L."/>
            <person name="Watanabe T."/>
            <person name="Fukui M."/>
            <person name="Hanada S."/>
            <person name="Tank M."/>
            <person name="Neufeld J.D."/>
        </authorList>
    </citation>
    <scope>NUCLEOTIDE SEQUENCE</scope>
    <source>
        <strain evidence="12">L227-S17</strain>
    </source>
</reference>
<keyword evidence="6 10" id="KW-1133">Transmembrane helix</keyword>
<dbReference type="GO" id="GO:0009055">
    <property type="term" value="F:electron transfer activity"/>
    <property type="evidence" value="ECO:0007669"/>
    <property type="project" value="InterPro"/>
</dbReference>
<dbReference type="Gene3D" id="1.20.1300.10">
    <property type="entry name" value="Fumarate reductase/succinate dehydrogenase, transmembrane subunit"/>
    <property type="match status" value="1"/>
</dbReference>
<sequence>MYRGQFGMWLWILHRLTGVGILGFLFLHIADTYLVGLGPSYYEDLVFLYKIPPFRIIEVLLVGAVLFHASNGLRIILLDFWESAIKYHKQLFYFTLALFLVLWLPAAIIMLSSVKWT</sequence>
<evidence type="ECO:0000256" key="10">
    <source>
        <dbReference type="SAM" id="Phobius"/>
    </source>
</evidence>
<evidence type="ECO:0000313" key="12">
    <source>
        <dbReference type="EMBL" id="WJW68044.1"/>
    </source>
</evidence>
<evidence type="ECO:0000256" key="5">
    <source>
        <dbReference type="ARBA" id="ARBA00022723"/>
    </source>
</evidence>
<reference evidence="11 13" key="1">
    <citation type="submission" date="2020-06" db="EMBL/GenBank/DDBJ databases">
        <title>Anoxygenic phototrophic Chloroflexota member uses a Type I reaction center.</title>
        <authorList>
            <person name="Tsuji J.M."/>
            <person name="Shaw N.A."/>
            <person name="Nagashima S."/>
            <person name="Venkiteswaran J."/>
            <person name="Schiff S.L."/>
            <person name="Hanada S."/>
            <person name="Tank M."/>
            <person name="Neufeld J.D."/>
        </authorList>
    </citation>
    <scope>NUCLEOTIDE SEQUENCE [LARGE SCALE GENOMIC DNA]</scope>
    <source>
        <strain evidence="11">L227-S17</strain>
    </source>
</reference>
<name>A0A8T7M7W8_9CHLR</name>
<dbReference type="GO" id="GO:0046872">
    <property type="term" value="F:metal ion binding"/>
    <property type="evidence" value="ECO:0007669"/>
    <property type="project" value="UniProtKB-KW"/>
</dbReference>
<dbReference type="InterPro" id="IPR014314">
    <property type="entry name" value="Succ_DH_cytb556"/>
</dbReference>
<dbReference type="PANTHER" id="PTHR41910">
    <property type="entry name" value="SUCCINATE DEHYDROGENASE 2 MEMBRANE SUBUNIT SDHC"/>
    <property type="match status" value="1"/>
</dbReference>
<feature type="binding site" description="axial binding residue" evidence="9">
    <location>
        <position position="68"/>
    </location>
    <ligand>
        <name>heme</name>
        <dbReference type="ChEBI" id="CHEBI:30413"/>
        <note>ligand shared with second transmembrane subunit</note>
    </ligand>
    <ligandPart>
        <name>Fe</name>
        <dbReference type="ChEBI" id="CHEBI:18248"/>
    </ligandPart>
</feature>
<feature type="transmembrane region" description="Helical" evidence="10">
    <location>
        <begin position="91"/>
        <end position="114"/>
    </location>
</feature>
<evidence type="ECO:0000313" key="14">
    <source>
        <dbReference type="Proteomes" id="UP001431572"/>
    </source>
</evidence>
<evidence type="ECO:0000256" key="3">
    <source>
        <dbReference type="ARBA" id="ARBA00022617"/>
    </source>
</evidence>
<dbReference type="Pfam" id="PF01127">
    <property type="entry name" value="Sdh_cyt"/>
    <property type="match status" value="1"/>
</dbReference>
<dbReference type="EMBL" id="CP128400">
    <property type="protein sequence ID" value="WJW68044.1"/>
    <property type="molecule type" value="Genomic_DNA"/>
</dbReference>
<dbReference type="InterPro" id="IPR039023">
    <property type="entry name" value="SdhC_prok"/>
</dbReference>
<dbReference type="GO" id="GO:0006099">
    <property type="term" value="P:tricarboxylic acid cycle"/>
    <property type="evidence" value="ECO:0007669"/>
    <property type="project" value="InterPro"/>
</dbReference>
<protein>
    <submittedName>
        <fullName evidence="11">Succinate dehydrogenase, cytochrome b556 subunit</fullName>
    </submittedName>
</protein>
<evidence type="ECO:0000256" key="1">
    <source>
        <dbReference type="ARBA" id="ARBA00004370"/>
    </source>
</evidence>
<evidence type="ECO:0000256" key="2">
    <source>
        <dbReference type="ARBA" id="ARBA00007244"/>
    </source>
</evidence>
<comment type="subcellular location">
    <subcellularLocation>
        <location evidence="1">Membrane</location>
    </subcellularLocation>
</comment>
<comment type="cofactor">
    <cofactor evidence="9">
        <name>heme</name>
        <dbReference type="ChEBI" id="CHEBI:30413"/>
    </cofactor>
    <text evidence="9">The heme is bound between the two transmembrane subunits.</text>
</comment>
<proteinExistence type="inferred from homology"/>
<keyword evidence="4 10" id="KW-0812">Transmembrane</keyword>